<name>A0A0H5Q6B8_9ZZZZ</name>
<dbReference type="AlphaFoldDB" id="A0A0H5Q6B8"/>
<evidence type="ECO:0000256" key="1">
    <source>
        <dbReference type="SAM" id="MobiDB-lite"/>
    </source>
</evidence>
<accession>A0A0H5Q6B8</accession>
<evidence type="ECO:0000313" key="2">
    <source>
        <dbReference type="EMBL" id="CRY96945.1"/>
    </source>
</evidence>
<reference evidence="2" key="1">
    <citation type="submission" date="2015-06" db="EMBL/GenBank/DDBJ databases">
        <authorList>
            <person name="Joergensen T."/>
        </authorList>
    </citation>
    <scope>NUCLEOTIDE SEQUENCE</scope>
    <source>
        <plasmid evidence="2">pRGFK1329</plasmid>
    </source>
</reference>
<geneLocation type="plasmid" evidence="2">
    <name>pRGFK1329</name>
</geneLocation>
<dbReference type="EMBL" id="LN853895">
    <property type="protein sequence ID" value="CRY96945.1"/>
    <property type="molecule type" value="Genomic_DNA"/>
</dbReference>
<reference evidence="2" key="2">
    <citation type="submission" date="2015-07" db="EMBL/GenBank/DDBJ databases">
        <title>Plasmids, circular viruses and viroids from rat gut.</title>
        <authorList>
            <person name="Jorgensen T.J."/>
            <person name="Hansen M.A."/>
            <person name="Xu Z."/>
            <person name="Tabak M.A."/>
            <person name="Sorensen S.J."/>
            <person name="Hansen L.H."/>
        </authorList>
    </citation>
    <scope>NUCLEOTIDE SEQUENCE</scope>
    <source>
        <plasmid evidence="2">pRGFK1329</plasmid>
    </source>
</reference>
<keyword evidence="2" id="KW-0614">Plasmid</keyword>
<sequence>MLRNVEQKKEFMHTITRTAESLDFPGKTEFVDTIRAGWEIIKNLQKLTLKKEFMNTTQARGVSRHSGHPKKQITKKY</sequence>
<organism evidence="2">
    <name type="scientific">uncultured prokaryote</name>
    <dbReference type="NCBI Taxonomy" id="198431"/>
    <lineage>
        <taxon>unclassified sequences</taxon>
        <taxon>environmental samples</taxon>
    </lineage>
</organism>
<feature type="region of interest" description="Disordered" evidence="1">
    <location>
        <begin position="58"/>
        <end position="77"/>
    </location>
</feature>
<feature type="compositionally biased region" description="Basic residues" evidence="1">
    <location>
        <begin position="62"/>
        <end position="77"/>
    </location>
</feature>
<protein>
    <submittedName>
        <fullName evidence="2">Uncharacterized protein</fullName>
    </submittedName>
</protein>
<proteinExistence type="predicted"/>